<name>A0ABN7K4L4_9BACT</name>
<dbReference type="PANTHER" id="PTHR30069:SF49">
    <property type="entry name" value="OUTER MEMBRANE PROTEIN C"/>
    <property type="match status" value="1"/>
</dbReference>
<evidence type="ECO:0000256" key="3">
    <source>
        <dbReference type="ARBA" id="ARBA00022452"/>
    </source>
</evidence>
<comment type="caution">
    <text evidence="11">The sequence shown here is derived from an EMBL/GenBank/DDBJ whole genome shotgun (WGS) entry which is preliminary data.</text>
</comment>
<feature type="domain" description="TonB-dependent receptor-like beta-barrel" evidence="9">
    <location>
        <begin position="225"/>
        <end position="639"/>
    </location>
</feature>
<dbReference type="SUPFAM" id="SSF56935">
    <property type="entry name" value="Porins"/>
    <property type="match status" value="1"/>
</dbReference>
<evidence type="ECO:0000256" key="4">
    <source>
        <dbReference type="ARBA" id="ARBA00022692"/>
    </source>
</evidence>
<gene>
    <name evidence="11" type="ORF">LMG7974_00352</name>
</gene>
<keyword evidence="2" id="KW-0813">Transport</keyword>
<dbReference type="InterPro" id="IPR039426">
    <property type="entry name" value="TonB-dep_rcpt-like"/>
</dbReference>
<evidence type="ECO:0000256" key="7">
    <source>
        <dbReference type="ARBA" id="ARBA00023237"/>
    </source>
</evidence>
<dbReference type="Pfam" id="PF00593">
    <property type="entry name" value="TonB_dep_Rec_b-barrel"/>
    <property type="match status" value="1"/>
</dbReference>
<keyword evidence="4" id="KW-0812">Transmembrane</keyword>
<dbReference type="Gene3D" id="2.170.130.10">
    <property type="entry name" value="TonB-dependent receptor, plug domain"/>
    <property type="match status" value="1"/>
</dbReference>
<keyword evidence="7" id="KW-0998">Cell outer membrane</keyword>
<dbReference type="InterPro" id="IPR000531">
    <property type="entry name" value="Beta-barrel_TonB"/>
</dbReference>
<evidence type="ECO:0000313" key="12">
    <source>
        <dbReference type="Proteomes" id="UP000789803"/>
    </source>
</evidence>
<comment type="subcellular location">
    <subcellularLocation>
        <location evidence="1">Cell outer membrane</location>
        <topology evidence="1">Multi-pass membrane protein</topology>
    </subcellularLocation>
</comment>
<evidence type="ECO:0000259" key="9">
    <source>
        <dbReference type="Pfam" id="PF00593"/>
    </source>
</evidence>
<evidence type="ECO:0000313" key="11">
    <source>
        <dbReference type="EMBL" id="CAD7287473.1"/>
    </source>
</evidence>
<sequence>MFNILANWSYCAFCCCIFGVFCNVLVANDILLDKVEVSFKDKKELLDYPTRLEISDKDKLLQHSDMAKSFSKLSGFSMMRKGGFGSEIFYRSQGGARMPILLDGSSLHGGCSGRMDNAISYIDTQSYHSVSIIKGPQDLRYATVMSGAVLFEREILRLAKPTYLFNYSTLYGSYARFDNNINATIGDERYAVQIFASDYKSNDYKDANNNKINSKFHKQNLSLISSAILNDTAVELSFDASKANAAYADRQMDGVRFDRRSLNFKLEHDLNTKNRLNLSSFYHEIDHKMDNFTMRNPSMSYQISNPKRKIKGLRLENITTLDNLKLYAGLQREQNSYKNKSASGNSIQNVNAKLNNQEYQDGLSFDTKAMFLQGQYMFDESALFAGYKNEHVRVRDAWDNEWQEYGILQKPSQRYDLNSAFMRFERYYENLSAYIGVAHAQRSPDFWEFNQVFGYANNNTYDNFHLLKKEKNNQLDTGVVYKNKTDEISLGLFYSKVNDYILLSKQQAFNTNALIYGAEADLSLKFYDILRLEIATSYIKGVNKRQIINKKAMTNAVLNRNDALPQIAPLSFKLGLGLEQKNWFAKLDMQANSRQNRIASGFGSVSGLDSKSSSGFAVYGFSAGVMHKNMQVIFGVDNLTNKSYAYHLSKISANDVANKNDTKINEIGRNFYIKFKLHI</sequence>
<organism evidence="11 12">
    <name type="scientific">Campylobacter majalis</name>
    <dbReference type="NCBI Taxonomy" id="2790656"/>
    <lineage>
        <taxon>Bacteria</taxon>
        <taxon>Pseudomonadati</taxon>
        <taxon>Campylobacterota</taxon>
        <taxon>Epsilonproteobacteria</taxon>
        <taxon>Campylobacterales</taxon>
        <taxon>Campylobacteraceae</taxon>
        <taxon>Campylobacter</taxon>
    </lineage>
</organism>
<proteinExistence type="inferred from homology"/>
<dbReference type="Proteomes" id="UP000789803">
    <property type="component" value="Unassembled WGS sequence"/>
</dbReference>
<reference evidence="11 12" key="1">
    <citation type="submission" date="2020-11" db="EMBL/GenBank/DDBJ databases">
        <authorList>
            <person name="Peeters C."/>
        </authorList>
    </citation>
    <scope>NUCLEOTIDE SEQUENCE [LARGE SCALE GENOMIC DNA]</scope>
    <source>
        <strain evidence="11 12">LMG 7974</strain>
    </source>
</reference>
<keyword evidence="12" id="KW-1185">Reference proteome</keyword>
<feature type="domain" description="TonB-dependent receptor plug" evidence="10">
    <location>
        <begin position="62"/>
        <end position="144"/>
    </location>
</feature>
<dbReference type="EMBL" id="CAJHOF010000002">
    <property type="protein sequence ID" value="CAD7287473.1"/>
    <property type="molecule type" value="Genomic_DNA"/>
</dbReference>
<keyword evidence="5 8" id="KW-0798">TonB box</keyword>
<dbReference type="InterPro" id="IPR036942">
    <property type="entry name" value="Beta-barrel_TonB_sf"/>
</dbReference>
<evidence type="ECO:0000259" key="10">
    <source>
        <dbReference type="Pfam" id="PF07715"/>
    </source>
</evidence>
<protein>
    <recommendedName>
        <fullName evidence="13">TonB-dependent receptor</fullName>
    </recommendedName>
</protein>
<evidence type="ECO:0000256" key="8">
    <source>
        <dbReference type="RuleBase" id="RU003357"/>
    </source>
</evidence>
<keyword evidence="3" id="KW-1134">Transmembrane beta strand</keyword>
<dbReference type="Pfam" id="PF07715">
    <property type="entry name" value="Plug"/>
    <property type="match status" value="1"/>
</dbReference>
<dbReference type="InterPro" id="IPR037066">
    <property type="entry name" value="Plug_dom_sf"/>
</dbReference>
<evidence type="ECO:0000256" key="1">
    <source>
        <dbReference type="ARBA" id="ARBA00004571"/>
    </source>
</evidence>
<evidence type="ECO:0000256" key="2">
    <source>
        <dbReference type="ARBA" id="ARBA00022448"/>
    </source>
</evidence>
<keyword evidence="6 8" id="KW-0472">Membrane</keyword>
<comment type="similarity">
    <text evidence="8">Belongs to the TonB-dependent receptor family.</text>
</comment>
<evidence type="ECO:0008006" key="13">
    <source>
        <dbReference type="Google" id="ProtNLM"/>
    </source>
</evidence>
<evidence type="ECO:0000256" key="6">
    <source>
        <dbReference type="ARBA" id="ARBA00023136"/>
    </source>
</evidence>
<dbReference type="InterPro" id="IPR012910">
    <property type="entry name" value="Plug_dom"/>
</dbReference>
<dbReference type="PANTHER" id="PTHR30069">
    <property type="entry name" value="TONB-DEPENDENT OUTER MEMBRANE RECEPTOR"/>
    <property type="match status" value="1"/>
</dbReference>
<evidence type="ECO:0000256" key="5">
    <source>
        <dbReference type="ARBA" id="ARBA00023077"/>
    </source>
</evidence>
<dbReference type="Gene3D" id="2.40.170.20">
    <property type="entry name" value="TonB-dependent receptor, beta-barrel domain"/>
    <property type="match status" value="1"/>
</dbReference>
<accession>A0ABN7K4L4</accession>